<protein>
    <recommendedName>
        <fullName evidence="4">Large ribosomal subunit protein bL34m</fullName>
    </recommendedName>
</protein>
<dbReference type="HAMAP" id="MF_00391">
    <property type="entry name" value="Ribosomal_bL34"/>
    <property type="match status" value="1"/>
</dbReference>
<proteinExistence type="inferred from homology"/>
<dbReference type="Gene3D" id="1.10.287.3980">
    <property type="match status" value="1"/>
</dbReference>
<accession>A0A6A4I8X0</accession>
<dbReference type="OrthoDB" id="431691at2759"/>
<dbReference type="Pfam" id="PF00468">
    <property type="entry name" value="Ribosomal_L34"/>
    <property type="match status" value="1"/>
</dbReference>
<dbReference type="InterPro" id="IPR000271">
    <property type="entry name" value="Ribosomal_bL34"/>
</dbReference>
<keyword evidence="2" id="KW-0689">Ribosomal protein</keyword>
<dbReference type="EMBL" id="ML769390">
    <property type="protein sequence ID" value="KAE9408522.1"/>
    <property type="molecule type" value="Genomic_DNA"/>
</dbReference>
<evidence type="ECO:0000256" key="2">
    <source>
        <dbReference type="ARBA" id="ARBA00022980"/>
    </source>
</evidence>
<dbReference type="NCBIfam" id="TIGR01030">
    <property type="entry name" value="rpmH_bact"/>
    <property type="match status" value="1"/>
</dbReference>
<dbReference type="GO" id="GO:0005762">
    <property type="term" value="C:mitochondrial large ribosomal subunit"/>
    <property type="evidence" value="ECO:0007669"/>
    <property type="project" value="TreeGrafter"/>
</dbReference>
<dbReference type="GO" id="GO:0006412">
    <property type="term" value="P:translation"/>
    <property type="evidence" value="ECO:0007669"/>
    <property type="project" value="InterPro"/>
</dbReference>
<evidence type="ECO:0000256" key="3">
    <source>
        <dbReference type="ARBA" id="ARBA00023274"/>
    </source>
</evidence>
<keyword evidence="3" id="KW-0687">Ribonucleoprotein</keyword>
<dbReference type="GO" id="GO:0003735">
    <property type="term" value="F:structural constituent of ribosome"/>
    <property type="evidence" value="ECO:0007669"/>
    <property type="project" value="InterPro"/>
</dbReference>
<keyword evidence="7" id="KW-1185">Reference proteome</keyword>
<feature type="region of interest" description="Disordered" evidence="5">
    <location>
        <begin position="58"/>
        <end position="78"/>
    </location>
</feature>
<organism evidence="6 7">
    <name type="scientific">Gymnopus androsaceus JB14</name>
    <dbReference type="NCBI Taxonomy" id="1447944"/>
    <lineage>
        <taxon>Eukaryota</taxon>
        <taxon>Fungi</taxon>
        <taxon>Dikarya</taxon>
        <taxon>Basidiomycota</taxon>
        <taxon>Agaricomycotina</taxon>
        <taxon>Agaricomycetes</taxon>
        <taxon>Agaricomycetidae</taxon>
        <taxon>Agaricales</taxon>
        <taxon>Marasmiineae</taxon>
        <taxon>Omphalotaceae</taxon>
        <taxon>Gymnopus</taxon>
    </lineage>
</organism>
<evidence type="ECO:0000313" key="7">
    <source>
        <dbReference type="Proteomes" id="UP000799118"/>
    </source>
</evidence>
<dbReference type="FunFam" id="1.10.287.3980:FF:000001">
    <property type="entry name" value="Mitochondrial ribosomal protein L34"/>
    <property type="match status" value="1"/>
</dbReference>
<gene>
    <name evidence="6" type="ORF">BT96DRAFT_661631</name>
</gene>
<dbReference type="AlphaFoldDB" id="A0A6A4I8X0"/>
<sequence length="97" mass="10942">SALTIFRQPTRSLPSLLSPISKTAFSSSFPSLHPLPGALSPIIGSLQQVRFRTFGSEYQPSQRKRKRKHGFLARKRSAGGRRILARRLLKGRKYLSH</sequence>
<comment type="similarity">
    <text evidence="1">Belongs to the bacterial ribosomal protein bL34 family.</text>
</comment>
<name>A0A6A4I8X0_9AGAR</name>
<evidence type="ECO:0000256" key="5">
    <source>
        <dbReference type="SAM" id="MobiDB-lite"/>
    </source>
</evidence>
<feature type="compositionally biased region" description="Basic residues" evidence="5">
    <location>
        <begin position="62"/>
        <end position="78"/>
    </location>
</feature>
<dbReference type="Proteomes" id="UP000799118">
    <property type="component" value="Unassembled WGS sequence"/>
</dbReference>
<evidence type="ECO:0000256" key="1">
    <source>
        <dbReference type="ARBA" id="ARBA00010111"/>
    </source>
</evidence>
<evidence type="ECO:0000256" key="4">
    <source>
        <dbReference type="ARBA" id="ARBA00035274"/>
    </source>
</evidence>
<dbReference type="PANTHER" id="PTHR14503:SF4">
    <property type="entry name" value="LARGE RIBOSOMAL SUBUNIT PROTEIN BL34M"/>
    <property type="match status" value="1"/>
</dbReference>
<evidence type="ECO:0000313" key="6">
    <source>
        <dbReference type="EMBL" id="KAE9408522.1"/>
    </source>
</evidence>
<reference evidence="6" key="1">
    <citation type="journal article" date="2019" name="Environ. Microbiol.">
        <title>Fungal ecological strategies reflected in gene transcription - a case study of two litter decomposers.</title>
        <authorList>
            <person name="Barbi F."/>
            <person name="Kohler A."/>
            <person name="Barry K."/>
            <person name="Baskaran P."/>
            <person name="Daum C."/>
            <person name="Fauchery L."/>
            <person name="Ihrmark K."/>
            <person name="Kuo A."/>
            <person name="LaButti K."/>
            <person name="Lipzen A."/>
            <person name="Morin E."/>
            <person name="Grigoriev I.V."/>
            <person name="Henrissat B."/>
            <person name="Lindahl B."/>
            <person name="Martin F."/>
        </authorList>
    </citation>
    <scope>NUCLEOTIDE SEQUENCE</scope>
    <source>
        <strain evidence="6">JB14</strain>
    </source>
</reference>
<feature type="non-terminal residue" evidence="6">
    <location>
        <position position="1"/>
    </location>
</feature>
<dbReference type="PANTHER" id="PTHR14503">
    <property type="entry name" value="MITOCHONDRIAL RIBOSOMAL PROTEIN 34 FAMILY MEMBER"/>
    <property type="match status" value="1"/>
</dbReference>